<sequence>MGVHRHMFNHTPGPCHIVPGIDVGSEDITTLSNGIAFITSGVALTEAHINSIQGRIYIFDFNKPDDAVKEVKITGSSFNKTAMQPVGTSAWEDPQTGKVTLFVVHKPLPPRTQSVELFDYDHSSETLHHRKTVIDDNIFAPNDVVATSADTFYVTNDLRLGRLGLLEVSLALPTGTVAYYDGSKTEQVASGFAYADGINRSPDGRFIYVSAVMDAEISVFERNPKDRRGSLELRKAS</sequence>
<dbReference type="Gene3D" id="2.120.10.30">
    <property type="entry name" value="TolB, C-terminal domain"/>
    <property type="match status" value="1"/>
</dbReference>
<dbReference type="Proteomes" id="UP000694845">
    <property type="component" value="Unplaced"/>
</dbReference>
<dbReference type="GeneID" id="110985577"/>
<evidence type="ECO:0000256" key="1">
    <source>
        <dbReference type="ARBA" id="ARBA00008595"/>
    </source>
</evidence>
<feature type="binding site" evidence="5">
    <location>
        <position position="143"/>
    </location>
    <ligand>
        <name>Ca(2+)</name>
        <dbReference type="ChEBI" id="CHEBI:29108"/>
        <label>1</label>
        <note>catalytic</note>
    </ligand>
</feature>
<feature type="binding site" evidence="5">
    <location>
        <position position="142"/>
    </location>
    <ligand>
        <name>Ca(2+)</name>
        <dbReference type="ChEBI" id="CHEBI:29108"/>
        <label>1</label>
        <note>catalytic</note>
    </ligand>
</feature>
<dbReference type="GO" id="GO:0004064">
    <property type="term" value="F:arylesterase activity"/>
    <property type="evidence" value="ECO:0007669"/>
    <property type="project" value="UniProtKB-UniRule"/>
</dbReference>
<evidence type="ECO:0000256" key="3">
    <source>
        <dbReference type="ARBA" id="ARBA00023157"/>
    </source>
</evidence>
<dbReference type="EC" id="3.1.1.2" evidence="6"/>
<dbReference type="PRINTS" id="PR01785">
    <property type="entry name" value="PARAOXONASE"/>
</dbReference>
<dbReference type="PANTHER" id="PTHR11799:SF12">
    <property type="entry name" value="PARAOXONASE-RELATED"/>
    <property type="match status" value="1"/>
</dbReference>
<reference evidence="8" key="1">
    <citation type="submission" date="2025-08" db="UniProtKB">
        <authorList>
            <consortium name="RefSeq"/>
        </authorList>
    </citation>
    <scope>IDENTIFICATION</scope>
</reference>
<name>A0A8B7ZGM3_ACAPL</name>
<evidence type="ECO:0000256" key="2">
    <source>
        <dbReference type="ARBA" id="ARBA00022801"/>
    </source>
</evidence>
<evidence type="ECO:0000256" key="6">
    <source>
        <dbReference type="RuleBase" id="RU368025"/>
    </source>
</evidence>
<dbReference type="InterPro" id="IPR011042">
    <property type="entry name" value="6-blade_b-propeller_TolB-like"/>
</dbReference>
<feature type="binding site" evidence="5">
    <location>
        <position position="27"/>
    </location>
    <ligand>
        <name>Ca(2+)</name>
        <dbReference type="ChEBI" id="CHEBI:29108"/>
        <label>1</label>
        <note>catalytic</note>
    </ligand>
</feature>
<comment type="catalytic activity">
    <reaction evidence="6">
        <text>a phenyl acetate + H2O = a phenol + acetate + H(+)</text>
        <dbReference type="Rhea" id="RHEA:17309"/>
        <dbReference type="ChEBI" id="CHEBI:15377"/>
        <dbReference type="ChEBI" id="CHEBI:15378"/>
        <dbReference type="ChEBI" id="CHEBI:30089"/>
        <dbReference type="ChEBI" id="CHEBI:33853"/>
        <dbReference type="ChEBI" id="CHEBI:140310"/>
        <dbReference type="EC" id="3.1.1.2"/>
    </reaction>
</comment>
<feature type="binding site" evidence="5">
    <location>
        <position position="26"/>
    </location>
    <ligand>
        <name>Ca(2+)</name>
        <dbReference type="ChEBI" id="CHEBI:29108"/>
        <label>1</label>
        <note>catalytic</note>
    </ligand>
</feature>
<comment type="similarity">
    <text evidence="1 6">Belongs to the paraoxonase family.</text>
</comment>
<accession>A0A8B7ZGM3</accession>
<dbReference type="GO" id="GO:0046872">
    <property type="term" value="F:metal ion binding"/>
    <property type="evidence" value="ECO:0007669"/>
    <property type="project" value="UniProtKB-KW"/>
</dbReference>
<dbReference type="AlphaFoldDB" id="A0A8B7ZGM3"/>
<keyword evidence="5 6" id="KW-0106">Calcium</keyword>
<evidence type="ECO:0000313" key="7">
    <source>
        <dbReference type="Proteomes" id="UP000694845"/>
    </source>
</evidence>
<proteinExistence type="inferred from homology"/>
<keyword evidence="2 6" id="KW-0378">Hydrolase</keyword>
<keyword evidence="7" id="KW-1185">Reference proteome</keyword>
<dbReference type="PANTHER" id="PTHR11799">
    <property type="entry name" value="PARAOXONASE"/>
    <property type="match status" value="1"/>
</dbReference>
<gene>
    <name evidence="8" type="primary">LOC110985577</name>
</gene>
<keyword evidence="3 6" id="KW-1015">Disulfide bond</keyword>
<dbReference type="SUPFAM" id="SSF63829">
    <property type="entry name" value="Calcium-dependent phosphotriesterase"/>
    <property type="match status" value="1"/>
</dbReference>
<dbReference type="InterPro" id="IPR002640">
    <property type="entry name" value="Arylesterase"/>
</dbReference>
<dbReference type="InterPro" id="IPR051288">
    <property type="entry name" value="Serum_paraoxonase/arylesterase"/>
</dbReference>
<dbReference type="OrthoDB" id="423498at2759"/>
<dbReference type="Pfam" id="PF01731">
    <property type="entry name" value="Arylesterase"/>
    <property type="match status" value="1"/>
</dbReference>
<dbReference type="OMA" id="VVSEGYH"/>
<dbReference type="RefSeq" id="XP_022102391.1">
    <property type="nucleotide sequence ID" value="XM_022246699.1"/>
</dbReference>
<dbReference type="KEGG" id="aplc:110985577"/>
<organism evidence="7 8">
    <name type="scientific">Acanthaster planci</name>
    <name type="common">Crown-of-thorns starfish</name>
    <dbReference type="NCBI Taxonomy" id="133434"/>
    <lineage>
        <taxon>Eukaryota</taxon>
        <taxon>Metazoa</taxon>
        <taxon>Echinodermata</taxon>
        <taxon>Eleutherozoa</taxon>
        <taxon>Asterozoa</taxon>
        <taxon>Asteroidea</taxon>
        <taxon>Valvatacea</taxon>
        <taxon>Valvatida</taxon>
        <taxon>Acanthasteridae</taxon>
        <taxon>Acanthaster</taxon>
    </lineage>
</organism>
<protein>
    <recommendedName>
        <fullName evidence="6">Paraoxonase</fullName>
        <ecNumber evidence="6">3.1.1.2</ecNumber>
    </recommendedName>
</protein>
<evidence type="ECO:0000313" key="8">
    <source>
        <dbReference type="RefSeq" id="XP_022102391.1"/>
    </source>
</evidence>
<evidence type="ECO:0000256" key="4">
    <source>
        <dbReference type="ARBA" id="ARBA00023180"/>
    </source>
</evidence>
<evidence type="ECO:0000256" key="5">
    <source>
        <dbReference type="PIRSR" id="PIRSR602640-2"/>
    </source>
</evidence>
<comment type="cofactor">
    <cofactor evidence="5 6">
        <name>Ca(2+)</name>
        <dbReference type="ChEBI" id="CHEBI:29108"/>
    </cofactor>
    <text evidence="5 6">Binds 2 calcium ions per subunit.</text>
</comment>
<keyword evidence="4 6" id="KW-0325">Glycoprotein</keyword>
<keyword evidence="5 6" id="KW-0479">Metal-binding</keyword>